<sequence length="216" mass="23996">MEVAAAAIAFAQGIGMITTGVRTLHSIRQAPVEFMDLLNQLSTLNGRAELLRRSLDSLAASHSDVSVLDIDTIRNLQVQFDEISNQLNDTATNFISKSKGLDAQGRHRIPRILWQREQSNLMRLRERARQLGGDMTDCLAAINTSQGMRQTGLLLDVRAVMEQSFTDVASQIQHGNILTERTHESINHIMQQNETQTALLHSTLTSHQETGAEIGR</sequence>
<dbReference type="OrthoDB" id="5245322at2759"/>
<organism evidence="1 2">
    <name type="scientific">Fusarium piperis</name>
    <dbReference type="NCBI Taxonomy" id="1435070"/>
    <lineage>
        <taxon>Eukaryota</taxon>
        <taxon>Fungi</taxon>
        <taxon>Dikarya</taxon>
        <taxon>Ascomycota</taxon>
        <taxon>Pezizomycotina</taxon>
        <taxon>Sordariomycetes</taxon>
        <taxon>Hypocreomycetidae</taxon>
        <taxon>Hypocreales</taxon>
        <taxon>Nectriaceae</taxon>
        <taxon>Fusarium</taxon>
        <taxon>Fusarium solani species complex</taxon>
    </lineage>
</organism>
<comment type="caution">
    <text evidence="1">The sequence shown here is derived from an EMBL/GenBank/DDBJ whole genome shotgun (WGS) entry which is preliminary data.</text>
</comment>
<evidence type="ECO:0000313" key="1">
    <source>
        <dbReference type="EMBL" id="KAJ4328978.1"/>
    </source>
</evidence>
<evidence type="ECO:0000313" key="2">
    <source>
        <dbReference type="Proteomes" id="UP001140502"/>
    </source>
</evidence>
<dbReference type="Proteomes" id="UP001140502">
    <property type="component" value="Unassembled WGS sequence"/>
</dbReference>
<accession>A0A9W8WN81</accession>
<dbReference type="AlphaFoldDB" id="A0A9W8WN81"/>
<name>A0A9W8WN81_9HYPO</name>
<keyword evidence="2" id="KW-1185">Reference proteome</keyword>
<reference evidence="1" key="1">
    <citation type="submission" date="2022-10" db="EMBL/GenBank/DDBJ databases">
        <title>Tapping the CABI collections for fungal endophytes: first genome assemblies for Collariella, Neodidymelliopsis, Ascochyta clinopodiicola, Didymella pomorum, Didymosphaeria variabile, Neocosmospora piperis and Neocucurbitaria cava.</title>
        <authorList>
            <person name="Hill R."/>
        </authorList>
    </citation>
    <scope>NUCLEOTIDE SEQUENCE</scope>
    <source>
        <strain evidence="1">IMI 366586</strain>
    </source>
</reference>
<protein>
    <recommendedName>
        <fullName evidence="3">Fungal N-terminal domain-containing protein</fullName>
    </recommendedName>
</protein>
<proteinExistence type="predicted"/>
<dbReference type="EMBL" id="JAPEUR010000005">
    <property type="protein sequence ID" value="KAJ4328978.1"/>
    <property type="molecule type" value="Genomic_DNA"/>
</dbReference>
<evidence type="ECO:0008006" key="3">
    <source>
        <dbReference type="Google" id="ProtNLM"/>
    </source>
</evidence>
<gene>
    <name evidence="1" type="ORF">N0V84_000549</name>
</gene>